<keyword evidence="5" id="KW-0677">Repeat</keyword>
<dbReference type="PROSITE" id="PS51371">
    <property type="entry name" value="CBS"/>
    <property type="match status" value="2"/>
</dbReference>
<dbReference type="EMBL" id="MFGX01000125">
    <property type="protein sequence ID" value="OGF52857.1"/>
    <property type="molecule type" value="Genomic_DNA"/>
</dbReference>
<keyword evidence="7 9" id="KW-0129">CBS domain</keyword>
<dbReference type="Pfam" id="PF01595">
    <property type="entry name" value="CNNM"/>
    <property type="match status" value="1"/>
</dbReference>
<evidence type="ECO:0000256" key="3">
    <source>
        <dbReference type="ARBA" id="ARBA00022475"/>
    </source>
</evidence>
<dbReference type="InterPro" id="IPR036318">
    <property type="entry name" value="FAD-bd_PCMH-like_sf"/>
</dbReference>
<feature type="transmembrane region" description="Helical" evidence="11">
    <location>
        <begin position="95"/>
        <end position="113"/>
    </location>
</feature>
<evidence type="ECO:0000259" key="12">
    <source>
        <dbReference type="PROSITE" id="PS51371"/>
    </source>
</evidence>
<keyword evidence="4 10" id="KW-0812">Transmembrane</keyword>
<evidence type="ECO:0000256" key="6">
    <source>
        <dbReference type="ARBA" id="ARBA00022989"/>
    </source>
</evidence>
<sequence>MDPFIGFLLLAILTLLSNLFTAFEIVVASLGRVRLTALLKEHPQHRRLLQILLDTPQLIVTALALAADLTIAAAGVLVTGLTFKLFPQMEPAPKVLLAFFFAALYLIVLGEFLPKHVVRGQISAWMLRMLRPLFWLIRPLLPVITLSNGIALRIRRLLRLRVVEGAGKPVPVREDQMKFLLEAAEEHGLLDEQEERMIWKILAYDNLVVRQVMVPRPEVVSIAVDTPLAQIREIIAREGHSRYPVYEGTRDSVIGVLHAKDLLRFGYSEKQRLEEYRRRLHEEFPKRLREMEEQAKGRGVDPRMDPACKAVLQDQALVKEEMNRLRERLNKVTLRDLVRPPYFTPTVKPINDLLREFQRNKKHMAIVVDEFGSMAGIVTLEDILEEIVGEIGDEYDQPQRPIRQLSSKEFLVDGNTELSLINEELGLSLPLDGAVTIGGLVTQRLEEIPHSGRAVAIDGVTITVESATAREIVKVKLKLPEAVPSSQAPT</sequence>
<protein>
    <recommendedName>
        <fullName evidence="16">HlyC/CorC family transporter</fullName>
    </recommendedName>
</protein>
<keyword evidence="6 10" id="KW-1133">Transmembrane helix</keyword>
<dbReference type="SMART" id="SM01091">
    <property type="entry name" value="CorC_HlyC"/>
    <property type="match status" value="1"/>
</dbReference>
<dbReference type="InterPro" id="IPR044751">
    <property type="entry name" value="Ion_transp-like_CBS"/>
</dbReference>
<organism evidence="14 15">
    <name type="scientific">Fraserbacteria sp. (strain RBG_16_55_9)</name>
    <dbReference type="NCBI Taxonomy" id="1817864"/>
    <lineage>
        <taxon>Bacteria</taxon>
        <taxon>Candidatus Fraseribacteriota</taxon>
    </lineage>
</organism>
<evidence type="ECO:0000256" key="2">
    <source>
        <dbReference type="ARBA" id="ARBA00006337"/>
    </source>
</evidence>
<dbReference type="InterPro" id="IPR016169">
    <property type="entry name" value="FAD-bd_PCMH_sub2"/>
</dbReference>
<gene>
    <name evidence="14" type="ORF">A2Z21_04120</name>
</gene>
<feature type="domain" description="CBS" evidence="12">
    <location>
        <begin position="334"/>
        <end position="394"/>
    </location>
</feature>
<feature type="transmembrane region" description="Helical" evidence="11">
    <location>
        <begin position="58"/>
        <end position="83"/>
    </location>
</feature>
<evidence type="ECO:0008006" key="16">
    <source>
        <dbReference type="Google" id="ProtNLM"/>
    </source>
</evidence>
<evidence type="ECO:0000313" key="14">
    <source>
        <dbReference type="EMBL" id="OGF52857.1"/>
    </source>
</evidence>
<dbReference type="SMART" id="SM00116">
    <property type="entry name" value="CBS"/>
    <property type="match status" value="2"/>
</dbReference>
<evidence type="ECO:0000256" key="8">
    <source>
        <dbReference type="ARBA" id="ARBA00023136"/>
    </source>
</evidence>
<keyword evidence="8 10" id="KW-0472">Membrane</keyword>
<reference evidence="14 15" key="1">
    <citation type="journal article" date="2016" name="Nat. Commun.">
        <title>Thousands of microbial genomes shed light on interconnected biogeochemical processes in an aquifer system.</title>
        <authorList>
            <person name="Anantharaman K."/>
            <person name="Brown C.T."/>
            <person name="Hug L.A."/>
            <person name="Sharon I."/>
            <person name="Castelle C.J."/>
            <person name="Probst A.J."/>
            <person name="Thomas B.C."/>
            <person name="Singh A."/>
            <person name="Wilkins M.J."/>
            <person name="Karaoz U."/>
            <person name="Brodie E.L."/>
            <person name="Williams K.H."/>
            <person name="Hubbard S.S."/>
            <person name="Banfield J.F."/>
        </authorList>
    </citation>
    <scope>NUCLEOTIDE SEQUENCE [LARGE SCALE GENOMIC DNA]</scope>
    <source>
        <strain evidence="15">RBG_16_55_9</strain>
    </source>
</reference>
<dbReference type="AlphaFoldDB" id="A0A1F5UNX6"/>
<dbReference type="GO" id="GO:0050660">
    <property type="term" value="F:flavin adenine dinucleotide binding"/>
    <property type="evidence" value="ECO:0007669"/>
    <property type="project" value="InterPro"/>
</dbReference>
<dbReference type="GO" id="GO:0005886">
    <property type="term" value="C:plasma membrane"/>
    <property type="evidence" value="ECO:0007669"/>
    <property type="project" value="UniProtKB-SubCell"/>
</dbReference>
<feature type="domain" description="CBS" evidence="12">
    <location>
        <begin position="213"/>
        <end position="275"/>
    </location>
</feature>
<evidence type="ECO:0000256" key="10">
    <source>
        <dbReference type="PROSITE-ProRule" id="PRU01193"/>
    </source>
</evidence>
<evidence type="ECO:0000256" key="7">
    <source>
        <dbReference type="ARBA" id="ARBA00023122"/>
    </source>
</evidence>
<dbReference type="PANTHER" id="PTHR22777">
    <property type="entry name" value="HEMOLYSIN-RELATED"/>
    <property type="match status" value="1"/>
</dbReference>
<proteinExistence type="inferred from homology"/>
<dbReference type="SUPFAM" id="SSF54631">
    <property type="entry name" value="CBS-domain pair"/>
    <property type="match status" value="1"/>
</dbReference>
<dbReference type="InterPro" id="IPR000644">
    <property type="entry name" value="CBS_dom"/>
</dbReference>
<evidence type="ECO:0000256" key="1">
    <source>
        <dbReference type="ARBA" id="ARBA00004651"/>
    </source>
</evidence>
<dbReference type="PANTHER" id="PTHR22777:SF32">
    <property type="entry name" value="UPF0053 INNER MEMBRANE PROTEIN YFJD"/>
    <property type="match status" value="1"/>
</dbReference>
<name>A0A1F5UNX6_FRAXR</name>
<dbReference type="Pfam" id="PF00571">
    <property type="entry name" value="CBS"/>
    <property type="match status" value="2"/>
</dbReference>
<dbReference type="InterPro" id="IPR046342">
    <property type="entry name" value="CBS_dom_sf"/>
</dbReference>
<dbReference type="Proteomes" id="UP000179157">
    <property type="component" value="Unassembled WGS sequence"/>
</dbReference>
<dbReference type="SUPFAM" id="SSF56176">
    <property type="entry name" value="FAD-binding/transporter-associated domain-like"/>
    <property type="match status" value="1"/>
</dbReference>
<keyword evidence="3" id="KW-1003">Cell membrane</keyword>
<evidence type="ECO:0000259" key="13">
    <source>
        <dbReference type="PROSITE" id="PS51846"/>
    </source>
</evidence>
<dbReference type="CDD" id="cd04590">
    <property type="entry name" value="CBS_pair_CorC_HlyC_assoc"/>
    <property type="match status" value="1"/>
</dbReference>
<dbReference type="PROSITE" id="PS51846">
    <property type="entry name" value="CNNM"/>
    <property type="match status" value="1"/>
</dbReference>
<feature type="domain" description="CNNM transmembrane" evidence="13">
    <location>
        <begin position="1"/>
        <end position="194"/>
    </location>
</feature>
<dbReference type="InterPro" id="IPR002550">
    <property type="entry name" value="CNNM"/>
</dbReference>
<dbReference type="Gene3D" id="3.30.465.10">
    <property type="match status" value="1"/>
</dbReference>
<dbReference type="Gene3D" id="3.10.580.10">
    <property type="entry name" value="CBS-domain"/>
    <property type="match status" value="1"/>
</dbReference>
<evidence type="ECO:0000313" key="15">
    <source>
        <dbReference type="Proteomes" id="UP000179157"/>
    </source>
</evidence>
<comment type="subcellular location">
    <subcellularLocation>
        <location evidence="1">Cell membrane</location>
        <topology evidence="1">Multi-pass membrane protein</topology>
    </subcellularLocation>
</comment>
<dbReference type="Gene3D" id="3.90.1280.20">
    <property type="match status" value="2"/>
</dbReference>
<dbReference type="STRING" id="1817864.A2Z21_04120"/>
<comment type="caution">
    <text evidence="14">The sequence shown here is derived from an EMBL/GenBank/DDBJ whole genome shotgun (WGS) entry which is preliminary data.</text>
</comment>
<comment type="similarity">
    <text evidence="2">Belongs to the UPF0053 family.</text>
</comment>
<feature type="transmembrane region" description="Helical" evidence="11">
    <location>
        <begin position="133"/>
        <end position="152"/>
    </location>
</feature>
<evidence type="ECO:0000256" key="11">
    <source>
        <dbReference type="SAM" id="Phobius"/>
    </source>
</evidence>
<evidence type="ECO:0000256" key="9">
    <source>
        <dbReference type="PROSITE-ProRule" id="PRU00703"/>
    </source>
</evidence>
<accession>A0A1F5UNX6</accession>
<dbReference type="InterPro" id="IPR005170">
    <property type="entry name" value="Transptr-assoc_dom"/>
</dbReference>
<evidence type="ECO:0000256" key="5">
    <source>
        <dbReference type="ARBA" id="ARBA00022737"/>
    </source>
</evidence>
<evidence type="ECO:0000256" key="4">
    <source>
        <dbReference type="ARBA" id="ARBA00022692"/>
    </source>
</evidence>
<dbReference type="Pfam" id="PF03471">
    <property type="entry name" value="CorC_HlyC"/>
    <property type="match status" value="1"/>
</dbReference>